<sequence length="258" mass="27550">MADLLTFYSEVYAEDRRLTDTAHGRLEFVRTQEILRAQLPQPPAKVLDVGGATGVHSRWLATDGYDVTLVDPVPEQVRVAAEIPGVKARVGDARSLEETDSCVDAVIMLGPLYHLLERSERLAAIAEAVRVVRPGGLVAAAAVSRHAPGLDLASRGLLDEALTQVAGQVLATGRGSVVHDNFMDLAYLHSPEDLTDEMLAGGCADVLTYGLEGPAWTAADVSGTPEVQECALRLARLLELDPRIRAASAHLLAIGHKP</sequence>
<protein>
    <recommendedName>
        <fullName evidence="4">Methyltransferase domain-containing protein</fullName>
    </recommendedName>
</protein>
<dbReference type="Gene3D" id="3.40.50.150">
    <property type="entry name" value="Vaccinia Virus protein VP39"/>
    <property type="match status" value="1"/>
</dbReference>
<keyword evidence="1" id="KW-0489">Methyltransferase</keyword>
<evidence type="ECO:0000313" key="6">
    <source>
        <dbReference type="Proteomes" id="UP001500618"/>
    </source>
</evidence>
<keyword evidence="6" id="KW-1185">Reference proteome</keyword>
<evidence type="ECO:0000259" key="4">
    <source>
        <dbReference type="Pfam" id="PF13649"/>
    </source>
</evidence>
<comment type="caution">
    <text evidence="5">The sequence shown here is derived from an EMBL/GenBank/DDBJ whole genome shotgun (WGS) entry which is preliminary data.</text>
</comment>
<dbReference type="SUPFAM" id="SSF53335">
    <property type="entry name" value="S-adenosyl-L-methionine-dependent methyltransferases"/>
    <property type="match status" value="1"/>
</dbReference>
<evidence type="ECO:0000313" key="5">
    <source>
        <dbReference type="EMBL" id="GAA1677087.1"/>
    </source>
</evidence>
<dbReference type="CDD" id="cd02440">
    <property type="entry name" value="AdoMet_MTases"/>
    <property type="match status" value="1"/>
</dbReference>
<organism evidence="5 6">
    <name type="scientific">Fodinicola feengrottensis</name>
    <dbReference type="NCBI Taxonomy" id="435914"/>
    <lineage>
        <taxon>Bacteria</taxon>
        <taxon>Bacillati</taxon>
        <taxon>Actinomycetota</taxon>
        <taxon>Actinomycetes</taxon>
        <taxon>Mycobacteriales</taxon>
        <taxon>Fodinicola</taxon>
    </lineage>
</organism>
<proteinExistence type="predicted"/>
<evidence type="ECO:0000256" key="1">
    <source>
        <dbReference type="ARBA" id="ARBA00022603"/>
    </source>
</evidence>
<feature type="domain" description="Methyltransferase" evidence="4">
    <location>
        <begin position="46"/>
        <end position="136"/>
    </location>
</feature>
<evidence type="ECO:0000256" key="2">
    <source>
        <dbReference type="ARBA" id="ARBA00022679"/>
    </source>
</evidence>
<dbReference type="InterPro" id="IPR029063">
    <property type="entry name" value="SAM-dependent_MTases_sf"/>
</dbReference>
<dbReference type="InterPro" id="IPR041698">
    <property type="entry name" value="Methyltransf_25"/>
</dbReference>
<evidence type="ECO:0000256" key="3">
    <source>
        <dbReference type="ARBA" id="ARBA00022691"/>
    </source>
</evidence>
<gene>
    <name evidence="5" type="ORF">GCM10009765_28010</name>
</gene>
<dbReference type="PANTHER" id="PTHR43464:SF19">
    <property type="entry name" value="UBIQUINONE BIOSYNTHESIS O-METHYLTRANSFERASE, MITOCHONDRIAL"/>
    <property type="match status" value="1"/>
</dbReference>
<dbReference type="Pfam" id="PF13649">
    <property type="entry name" value="Methyltransf_25"/>
    <property type="match status" value="1"/>
</dbReference>
<dbReference type="EMBL" id="BAAANY010000009">
    <property type="protein sequence ID" value="GAA1677087.1"/>
    <property type="molecule type" value="Genomic_DNA"/>
</dbReference>
<dbReference type="PANTHER" id="PTHR43464">
    <property type="entry name" value="METHYLTRANSFERASE"/>
    <property type="match status" value="1"/>
</dbReference>
<keyword evidence="3" id="KW-0949">S-adenosyl-L-methionine</keyword>
<reference evidence="5 6" key="1">
    <citation type="journal article" date="2019" name="Int. J. Syst. Evol. Microbiol.">
        <title>The Global Catalogue of Microorganisms (GCM) 10K type strain sequencing project: providing services to taxonomists for standard genome sequencing and annotation.</title>
        <authorList>
            <consortium name="The Broad Institute Genomics Platform"/>
            <consortium name="The Broad Institute Genome Sequencing Center for Infectious Disease"/>
            <person name="Wu L."/>
            <person name="Ma J."/>
        </authorList>
    </citation>
    <scope>NUCLEOTIDE SEQUENCE [LARGE SCALE GENOMIC DNA]</scope>
    <source>
        <strain evidence="5 6">JCM 14718</strain>
    </source>
</reference>
<dbReference type="RefSeq" id="WP_344310478.1">
    <property type="nucleotide sequence ID" value="NZ_BAAANY010000009.1"/>
</dbReference>
<name>A0ABN2GUI9_9ACTN</name>
<dbReference type="Proteomes" id="UP001500618">
    <property type="component" value="Unassembled WGS sequence"/>
</dbReference>
<accession>A0ABN2GUI9</accession>
<keyword evidence="2" id="KW-0808">Transferase</keyword>